<keyword evidence="1 6" id="KW-0436">Ligase</keyword>
<dbReference type="PROSITE" id="PS50975">
    <property type="entry name" value="ATP_GRASP"/>
    <property type="match status" value="1"/>
</dbReference>
<dbReference type="Gene3D" id="3.30.1490.20">
    <property type="entry name" value="ATP-grasp fold, A domain"/>
    <property type="match status" value="1"/>
</dbReference>
<keyword evidence="3 4" id="KW-0067">ATP-binding</keyword>
<dbReference type="GO" id="GO:0046872">
    <property type="term" value="F:metal ion binding"/>
    <property type="evidence" value="ECO:0007669"/>
    <property type="project" value="InterPro"/>
</dbReference>
<evidence type="ECO:0000313" key="6">
    <source>
        <dbReference type="EMBL" id="MBA2880283.1"/>
    </source>
</evidence>
<keyword evidence="7" id="KW-1185">Reference proteome</keyword>
<reference evidence="6 7" key="1">
    <citation type="submission" date="2020-07" db="EMBL/GenBank/DDBJ databases">
        <title>Genomic Encyclopedia of Type Strains, Phase IV (KMG-IV): sequencing the most valuable type-strain genomes for metagenomic binning, comparative biology and taxonomic classification.</title>
        <authorList>
            <person name="Goeker M."/>
        </authorList>
    </citation>
    <scope>NUCLEOTIDE SEQUENCE [LARGE SCALE GENOMIC DNA]</scope>
    <source>
        <strain evidence="6 7">DSM 17721</strain>
    </source>
</reference>
<feature type="domain" description="ATP-grasp" evidence="5">
    <location>
        <begin position="33"/>
        <end position="236"/>
    </location>
</feature>
<gene>
    <name evidence="6" type="ORF">HNR65_000590</name>
</gene>
<evidence type="ECO:0000256" key="1">
    <source>
        <dbReference type="ARBA" id="ARBA00022598"/>
    </source>
</evidence>
<dbReference type="PANTHER" id="PTHR43334:SF1">
    <property type="entry name" value="3-HYDROXYPROPIONATE--COA LIGASE [ADP-FORMING]"/>
    <property type="match status" value="1"/>
</dbReference>
<sequence length="240" mass="25673">MNPHKQDKEDSAMEIIDQALAAGRRALSEYDAKRLLSDCGIAVTREQLASDRDMAVEAARQIGFPVVVKGSGAELMHKTESGVVFVNIADEQGVADAFDAIANKLGAGFEAVLVQEMVSGKRELVLGLHREPQFGPCVMLGLGGVLTEVINDTAFRIAPFDEAEARDMAAELRAGKVFDAFRGEASADMDQLAKNLCALGRIGLEQENIAEIDINPLIITPEGGLKAVDALVVLKESSHD</sequence>
<dbReference type="GO" id="GO:0043758">
    <property type="term" value="F:acetate-CoA ligase (ADP-forming) activity"/>
    <property type="evidence" value="ECO:0007669"/>
    <property type="project" value="UniProtKB-EC"/>
</dbReference>
<evidence type="ECO:0000256" key="2">
    <source>
        <dbReference type="ARBA" id="ARBA00022741"/>
    </source>
</evidence>
<accession>A0A7W0C6Y3</accession>
<dbReference type="Gene3D" id="3.30.470.20">
    <property type="entry name" value="ATP-grasp fold, B domain"/>
    <property type="match status" value="1"/>
</dbReference>
<dbReference type="RefSeq" id="WP_232364617.1">
    <property type="nucleotide sequence ID" value="NZ_JACDUS010000001.1"/>
</dbReference>
<dbReference type="InterPro" id="IPR011761">
    <property type="entry name" value="ATP-grasp"/>
</dbReference>
<evidence type="ECO:0000313" key="7">
    <source>
        <dbReference type="Proteomes" id="UP000525298"/>
    </source>
</evidence>
<protein>
    <submittedName>
        <fullName evidence="6">Acetyl-CoA synthetase (ADP-forming)</fullName>
        <ecNumber evidence="6">6.2.1.13</ecNumber>
    </submittedName>
</protein>
<proteinExistence type="predicted"/>
<name>A0A7W0C6Y3_9BACT</name>
<evidence type="ECO:0000259" key="5">
    <source>
        <dbReference type="PROSITE" id="PS50975"/>
    </source>
</evidence>
<evidence type="ECO:0000256" key="3">
    <source>
        <dbReference type="ARBA" id="ARBA00022840"/>
    </source>
</evidence>
<dbReference type="PANTHER" id="PTHR43334">
    <property type="entry name" value="ACETATE--COA LIGASE [ADP-FORMING]"/>
    <property type="match status" value="1"/>
</dbReference>
<dbReference type="InterPro" id="IPR013815">
    <property type="entry name" value="ATP_grasp_subdomain_1"/>
</dbReference>
<dbReference type="GO" id="GO:0005524">
    <property type="term" value="F:ATP binding"/>
    <property type="evidence" value="ECO:0007669"/>
    <property type="project" value="UniProtKB-UniRule"/>
</dbReference>
<dbReference type="InterPro" id="IPR051538">
    <property type="entry name" value="Acyl-CoA_Synth/Transferase"/>
</dbReference>
<comment type="caution">
    <text evidence="6">The sequence shown here is derived from an EMBL/GenBank/DDBJ whole genome shotgun (WGS) entry which is preliminary data.</text>
</comment>
<dbReference type="AlphaFoldDB" id="A0A7W0C6Y3"/>
<dbReference type="Proteomes" id="UP000525298">
    <property type="component" value="Unassembled WGS sequence"/>
</dbReference>
<dbReference type="EC" id="6.2.1.13" evidence="6"/>
<keyword evidence="2 4" id="KW-0547">Nucleotide-binding</keyword>
<organism evidence="6 7">
    <name type="scientific">Desulfosalsimonas propionicica</name>
    <dbReference type="NCBI Taxonomy" id="332175"/>
    <lineage>
        <taxon>Bacteria</taxon>
        <taxon>Pseudomonadati</taxon>
        <taxon>Thermodesulfobacteriota</taxon>
        <taxon>Desulfobacteria</taxon>
        <taxon>Desulfobacterales</taxon>
        <taxon>Desulfosalsimonadaceae</taxon>
        <taxon>Desulfosalsimonas</taxon>
    </lineage>
</organism>
<dbReference type="Pfam" id="PF13549">
    <property type="entry name" value="ATP-grasp_5"/>
    <property type="match status" value="1"/>
</dbReference>
<dbReference type="EMBL" id="JACDUS010000001">
    <property type="protein sequence ID" value="MBA2880283.1"/>
    <property type="molecule type" value="Genomic_DNA"/>
</dbReference>
<evidence type="ECO:0000256" key="4">
    <source>
        <dbReference type="PROSITE-ProRule" id="PRU00409"/>
    </source>
</evidence>
<dbReference type="SUPFAM" id="SSF56059">
    <property type="entry name" value="Glutathione synthetase ATP-binding domain-like"/>
    <property type="match status" value="1"/>
</dbReference>